<evidence type="ECO:0000259" key="1">
    <source>
        <dbReference type="Pfam" id="PF06985"/>
    </source>
</evidence>
<reference evidence="2 3" key="1">
    <citation type="submission" date="2016-04" db="EMBL/GenBank/DDBJ databases">
        <title>A degradative enzymes factory behind the ericoid mycorrhizal symbiosis.</title>
        <authorList>
            <consortium name="DOE Joint Genome Institute"/>
            <person name="Martino E."/>
            <person name="Morin E."/>
            <person name="Grelet G."/>
            <person name="Kuo A."/>
            <person name="Kohler A."/>
            <person name="Daghino S."/>
            <person name="Barry K."/>
            <person name="Choi C."/>
            <person name="Cichocki N."/>
            <person name="Clum A."/>
            <person name="Copeland A."/>
            <person name="Hainaut M."/>
            <person name="Haridas S."/>
            <person name="Labutti K."/>
            <person name="Lindquist E."/>
            <person name="Lipzen A."/>
            <person name="Khouja H.-R."/>
            <person name="Murat C."/>
            <person name="Ohm R."/>
            <person name="Olson A."/>
            <person name="Spatafora J."/>
            <person name="Veneault-Fourrey C."/>
            <person name="Henrissat B."/>
            <person name="Grigoriev I."/>
            <person name="Martin F."/>
            <person name="Perotto S."/>
        </authorList>
    </citation>
    <scope>NUCLEOTIDE SEQUENCE [LARGE SCALE GENOMIC DNA]</scope>
    <source>
        <strain evidence="2 3">F</strain>
    </source>
</reference>
<dbReference type="PANTHER" id="PTHR33112:SF16">
    <property type="entry name" value="HETEROKARYON INCOMPATIBILITY DOMAIN-CONTAINING PROTEIN"/>
    <property type="match status" value="1"/>
</dbReference>
<feature type="domain" description="Heterokaryon incompatibility" evidence="1">
    <location>
        <begin position="280"/>
        <end position="407"/>
    </location>
</feature>
<dbReference type="EMBL" id="KZ613944">
    <property type="protein sequence ID" value="PMD41779.1"/>
    <property type="molecule type" value="Genomic_DNA"/>
</dbReference>
<dbReference type="STRING" id="1149755.A0A2J6RTD6"/>
<dbReference type="OrthoDB" id="5125733at2759"/>
<evidence type="ECO:0000313" key="2">
    <source>
        <dbReference type="EMBL" id="PMD41779.1"/>
    </source>
</evidence>
<name>A0A2J6RTD6_HYAVF</name>
<evidence type="ECO:0000313" key="3">
    <source>
        <dbReference type="Proteomes" id="UP000235786"/>
    </source>
</evidence>
<dbReference type="Pfam" id="PF06985">
    <property type="entry name" value="HET"/>
    <property type="match status" value="1"/>
</dbReference>
<dbReference type="AlphaFoldDB" id="A0A2J6RTD6"/>
<proteinExistence type="predicted"/>
<dbReference type="InterPro" id="IPR010730">
    <property type="entry name" value="HET"/>
</dbReference>
<sequence>MDSSTVIASLGMRSHAHTFNNDTNDTSLSSSGIRKRLKAVPKDQLYSVYTHLQHEIDALPIPKNLCPVCQTTIALVPKVAGGYVPKIVLKPSGDQSYHTINEMAIEALSCKLCRLMFTSMVVDELTWSKHGLDWLRNWTPVIELLEETRSEQYLVVRPSQDVQARYGIGIEPQHLDDMKQRMWDREDKKRVTVRSKISAYSISHTFPESPLLRFDKFVPLPVNPRDSLNWIMRCIGECQAIDNCPESLQAPPLPRRVIDVSSSKEPFLWKSRGACGDYKEMKLSEFPQIFKDAIWMTRQLRVKYLWIDSICIIQKKSDIRDSEFRDEIHERDWAEESVKMKSYYGNAYLTLSALDGKDSHTSMLSPRAEENTVRLKDCGIILGPYRRPWHQIFEDSILNSRGWVFQERLLSTRVLHSSSTEFLWECKSFSAMEGRSDTNLIPRQTDSRLTFPTRFPEHSQLKTYLHSLRPGNALEEWPSILSLYLRRKMTSRTDWLPGLSGLAEYFQKLANLTYIAGIW</sequence>
<accession>A0A2J6RTD6</accession>
<protein>
    <submittedName>
        <fullName evidence="2">HET-domain-containing protein</fullName>
    </submittedName>
</protein>
<organism evidence="2 3">
    <name type="scientific">Hyaloscypha variabilis (strain UAMH 11265 / GT02V1 / F)</name>
    <name type="common">Meliniomyces variabilis</name>
    <dbReference type="NCBI Taxonomy" id="1149755"/>
    <lineage>
        <taxon>Eukaryota</taxon>
        <taxon>Fungi</taxon>
        <taxon>Dikarya</taxon>
        <taxon>Ascomycota</taxon>
        <taxon>Pezizomycotina</taxon>
        <taxon>Leotiomycetes</taxon>
        <taxon>Helotiales</taxon>
        <taxon>Hyaloscyphaceae</taxon>
        <taxon>Hyaloscypha</taxon>
        <taxon>Hyaloscypha variabilis</taxon>
    </lineage>
</organism>
<gene>
    <name evidence="2" type="ORF">L207DRAFT_582207</name>
</gene>
<keyword evidence="3" id="KW-1185">Reference proteome</keyword>
<dbReference type="PANTHER" id="PTHR33112">
    <property type="entry name" value="DOMAIN PROTEIN, PUTATIVE-RELATED"/>
    <property type="match status" value="1"/>
</dbReference>
<dbReference type="Proteomes" id="UP000235786">
    <property type="component" value="Unassembled WGS sequence"/>
</dbReference>